<evidence type="ECO:0000313" key="3">
    <source>
        <dbReference type="Proteomes" id="UP000041625"/>
    </source>
</evidence>
<feature type="compositionally biased region" description="Basic and acidic residues" evidence="1">
    <location>
        <begin position="60"/>
        <end position="74"/>
    </location>
</feature>
<accession>A0AA86X3B1</accession>
<dbReference type="AlphaFoldDB" id="A0AA86X3B1"/>
<feature type="region of interest" description="Disordered" evidence="1">
    <location>
        <begin position="59"/>
        <end position="89"/>
    </location>
</feature>
<gene>
    <name evidence="2" type="ORF">VCR31J2_140009</name>
</gene>
<proteinExistence type="predicted"/>
<feature type="compositionally biased region" description="Basic residues" evidence="1">
    <location>
        <begin position="76"/>
        <end position="89"/>
    </location>
</feature>
<comment type="caution">
    <text evidence="2">The sequence shown here is derived from an EMBL/GenBank/DDBJ whole genome shotgun (WGS) entry which is preliminary data.</text>
</comment>
<sequence length="89" mass="10457">MKAFLLLTSLHASFAHFISFAPLRECSLRTIELFRLNRKCFLPLFTAIVAVYTVEFEGDKDEHGEPHNDKEPPFYKRTRSPHHQRITIQ</sequence>
<evidence type="ECO:0000256" key="1">
    <source>
        <dbReference type="SAM" id="MobiDB-lite"/>
    </source>
</evidence>
<reference evidence="2 3" key="1">
    <citation type="submission" date="2014-06" db="EMBL/GenBank/DDBJ databases">
        <authorList>
            <person name="Le Roux F."/>
        </authorList>
    </citation>
    <scope>NUCLEOTIDE SEQUENCE [LARGE SCALE GENOMIC DNA]</scope>
    <source>
        <strain evidence="2 3">J2-31</strain>
    </source>
</reference>
<evidence type="ECO:0000313" key="2">
    <source>
        <dbReference type="EMBL" id="CDT88046.1"/>
    </source>
</evidence>
<keyword evidence="3" id="KW-1185">Reference proteome</keyword>
<dbReference type="EMBL" id="CCKJ01000046">
    <property type="protein sequence ID" value="CDT88046.1"/>
    <property type="molecule type" value="Genomic_DNA"/>
</dbReference>
<protein>
    <submittedName>
        <fullName evidence="2">Uncharacterized protein</fullName>
    </submittedName>
</protein>
<organism evidence="2 3">
    <name type="scientific">Vibrio coralliirubri</name>
    <dbReference type="NCBI Taxonomy" id="1516159"/>
    <lineage>
        <taxon>Bacteria</taxon>
        <taxon>Pseudomonadati</taxon>
        <taxon>Pseudomonadota</taxon>
        <taxon>Gammaproteobacteria</taxon>
        <taxon>Vibrionales</taxon>
        <taxon>Vibrionaceae</taxon>
        <taxon>Vibrio</taxon>
    </lineage>
</organism>
<name>A0AA86X3B1_9VIBR</name>
<dbReference type="Proteomes" id="UP000041625">
    <property type="component" value="Unassembled WGS sequence"/>
</dbReference>